<protein>
    <recommendedName>
        <fullName evidence="5">Superfamily III holin-X</fullName>
    </recommendedName>
</protein>
<keyword evidence="2" id="KW-0472">Membrane</keyword>
<feature type="transmembrane region" description="Helical" evidence="2">
    <location>
        <begin position="73"/>
        <end position="94"/>
    </location>
</feature>
<accession>A0ABT7NM41</accession>
<organism evidence="3 4">
    <name type="scientific">Sphingobacterium hotanense</name>
    <dbReference type="NCBI Taxonomy" id="649196"/>
    <lineage>
        <taxon>Bacteria</taxon>
        <taxon>Pseudomonadati</taxon>
        <taxon>Bacteroidota</taxon>
        <taxon>Sphingobacteriia</taxon>
        <taxon>Sphingobacteriales</taxon>
        <taxon>Sphingobacteriaceae</taxon>
        <taxon>Sphingobacterium</taxon>
    </lineage>
</organism>
<evidence type="ECO:0000256" key="2">
    <source>
        <dbReference type="SAM" id="Phobius"/>
    </source>
</evidence>
<feature type="compositionally biased region" description="Basic and acidic residues" evidence="1">
    <location>
        <begin position="145"/>
        <end position="164"/>
    </location>
</feature>
<evidence type="ECO:0000256" key="1">
    <source>
        <dbReference type="SAM" id="MobiDB-lite"/>
    </source>
</evidence>
<evidence type="ECO:0000313" key="3">
    <source>
        <dbReference type="EMBL" id="MDM1048325.1"/>
    </source>
</evidence>
<proteinExistence type="predicted"/>
<reference evidence="3" key="2">
    <citation type="journal article" date="2022" name="Sci. Total Environ.">
        <title>Prevalence, transmission, and molecular epidemiology of tet(X)-positive bacteria among humans, animals, and environmental niches in China: An epidemiological, and genomic-based study.</title>
        <authorList>
            <person name="Dong N."/>
            <person name="Zeng Y."/>
            <person name="Cai C."/>
            <person name="Sun C."/>
            <person name="Lu J."/>
            <person name="Liu C."/>
            <person name="Zhou H."/>
            <person name="Sun Q."/>
            <person name="Shu L."/>
            <person name="Wang H."/>
            <person name="Wang Y."/>
            <person name="Wang S."/>
            <person name="Wu C."/>
            <person name="Chan E.W."/>
            <person name="Chen G."/>
            <person name="Shen Z."/>
            <person name="Chen S."/>
            <person name="Zhang R."/>
        </authorList>
    </citation>
    <scope>NUCLEOTIDE SEQUENCE</scope>
    <source>
        <strain evidence="3">R1692</strain>
    </source>
</reference>
<keyword evidence="4" id="KW-1185">Reference proteome</keyword>
<keyword evidence="2" id="KW-1133">Transmembrane helix</keyword>
<feature type="compositionally biased region" description="Polar residues" evidence="1">
    <location>
        <begin position="128"/>
        <end position="140"/>
    </location>
</feature>
<dbReference type="EMBL" id="JACAGK010000020">
    <property type="protein sequence ID" value="MDM1048325.1"/>
    <property type="molecule type" value="Genomic_DNA"/>
</dbReference>
<sequence>MEEQKFSFSESFKKSKEYLDTQFELLKLQAISRMTRIMGSLIVDASKLLLTLLVIFFWSLALGFYLGEVLGSYSLGFLATGGIFLIIILLIRVFEPKLEAKFMNLSIKRILAKWDDPDDEEEEEKLNTDTAYASTNTTDNAQETAEEKLAEEELKQEQEEKERV</sequence>
<dbReference type="Proteomes" id="UP001170954">
    <property type="component" value="Unassembled WGS sequence"/>
</dbReference>
<gene>
    <name evidence="3" type="ORF">HX018_08755</name>
</gene>
<evidence type="ECO:0008006" key="5">
    <source>
        <dbReference type="Google" id="ProtNLM"/>
    </source>
</evidence>
<comment type="caution">
    <text evidence="3">The sequence shown here is derived from an EMBL/GenBank/DDBJ whole genome shotgun (WGS) entry which is preliminary data.</text>
</comment>
<feature type="region of interest" description="Disordered" evidence="1">
    <location>
        <begin position="116"/>
        <end position="164"/>
    </location>
</feature>
<reference evidence="3" key="1">
    <citation type="submission" date="2020-06" db="EMBL/GenBank/DDBJ databases">
        <authorList>
            <person name="Dong N."/>
        </authorList>
    </citation>
    <scope>NUCLEOTIDE SEQUENCE</scope>
    <source>
        <strain evidence="3">R1692</strain>
    </source>
</reference>
<keyword evidence="2" id="KW-0812">Transmembrane</keyword>
<dbReference type="RefSeq" id="WP_260043585.1">
    <property type="nucleotide sequence ID" value="NZ_JACAGK010000020.1"/>
</dbReference>
<feature type="transmembrane region" description="Helical" evidence="2">
    <location>
        <begin position="48"/>
        <end position="67"/>
    </location>
</feature>
<name>A0ABT7NM41_9SPHI</name>
<evidence type="ECO:0000313" key="4">
    <source>
        <dbReference type="Proteomes" id="UP001170954"/>
    </source>
</evidence>